<feature type="compositionally biased region" description="Polar residues" evidence="3">
    <location>
        <begin position="461"/>
        <end position="485"/>
    </location>
</feature>
<dbReference type="PANTHER" id="PTHR23213:SF338">
    <property type="entry name" value="FORMIN-LIKE PROTEIN 6"/>
    <property type="match status" value="1"/>
</dbReference>
<accession>V4SKF0</accession>
<dbReference type="KEGG" id="cic:CICLE_v10024805mg"/>
<dbReference type="Pfam" id="PF02181">
    <property type="entry name" value="FH2"/>
    <property type="match status" value="1"/>
</dbReference>
<sequence>MYINVRKKKLPFTFSLFSFLPNKIFHFLQSPKKIKEKITHARDEFGEGKEEDNINPEKFTMKAYHLNLFLILSLSISCIAESDISIGISSSIQRRILHQPLFPASSPPPGAEPPQSPPPPPPSPESPDQPFFPEDPNGQSQDQNQPPPATTPATPSSSSNGSIPIPAATQPAKPAKKVAIAISVGIVTLGMLSALAFFLYRHRVKHPGESQKLVGANSQGIQDEPRVPPSSFLYIGTVEPSRTSVSEAAANGSPYHKLDSVKRSDRYRPSPELQPLPQLTRPPSQNENSPAAMSSSDEESHDTAFYTPQCSSISNDEYCTPVVASSRSVHVNNNGTVNSVGHPNNSSVPHSKRTSPKSRLAASSPEMKNVIIPSIKQQQPPLPPAPPSQGMPERGTEQPRAEDSSRANPFSPKRPKFSAPPPPPNMELLRSLNSNSSSQTTKIPVPPPPPPPLSIPRKVGSSDTIVSSTPAPVLPKQQSLSSPNCPSGCGISKSPVEEVSKSTSTSEKTEGDGTDGAKPKLKALHWDKVRATSDRATVWDQLKSSSFQLNEDMMESLFGCNSVNSVPKEPTTRKSVLPPVELENRVLDPKKSQNIAILLRALNVTRDEVSEALLDGNPESLGAELLETLVKMAPTKEEEIKLREYKGDILKLGSAERFLKAVLDIPFAFKRVEAMLYRANFDAEVKYLRKSYQTLEAASEELKNSRLFLKLLEAVLKTGNRMNVGTNRGDAKAFKLDTLLKLVDIKGTDGKTTLLHFVVQEIIRAEGADTKSTEENVESKNSMREDEFKKQGLEVVSGLSRDLSNVKKAAGMDSDVLSSYVMKLEMGLEKVRLVLQYEKPDMQGKFFHSMKMFLEEAEEEIARIKADERMALSLVKEVTEYFHGNAAKEEAHPFRIFMIVRDFLAILDHVCKEVGKMQDRTMVGSARSFRISATASLPVLNRYNVRQDTSSDEDSSSP</sequence>
<dbReference type="OMA" id="PPAFENC"/>
<evidence type="ECO:0000256" key="3">
    <source>
        <dbReference type="SAM" id="MobiDB-lite"/>
    </source>
</evidence>
<comment type="similarity">
    <text evidence="1">Belongs to the formin-like family. Class-I subfamily.</text>
</comment>
<dbReference type="SUPFAM" id="SSF101447">
    <property type="entry name" value="Formin homology 2 domain (FH2 domain)"/>
    <property type="match status" value="1"/>
</dbReference>
<feature type="region of interest" description="Disordered" evidence="3">
    <location>
        <begin position="100"/>
        <end position="171"/>
    </location>
</feature>
<proteinExistence type="inferred from homology"/>
<dbReference type="Gene3D" id="1.20.58.2220">
    <property type="entry name" value="Formin, FH2 domain"/>
    <property type="match status" value="1"/>
</dbReference>
<feature type="region of interest" description="Disordered" evidence="3">
    <location>
        <begin position="245"/>
        <end position="315"/>
    </location>
</feature>
<feature type="compositionally biased region" description="Polar residues" evidence="3">
    <location>
        <begin position="330"/>
        <end position="349"/>
    </location>
</feature>
<reference evidence="6 7" key="1">
    <citation type="submission" date="2013-10" db="EMBL/GenBank/DDBJ databases">
        <authorList>
            <consortium name="International Citrus Genome Consortium"/>
            <person name="Jenkins J."/>
            <person name="Schmutz J."/>
            <person name="Prochnik S."/>
            <person name="Rokhsar D."/>
            <person name="Gmitter F."/>
            <person name="Ollitrault P."/>
            <person name="Machado M."/>
            <person name="Talon M."/>
            <person name="Wincker P."/>
            <person name="Jaillon O."/>
            <person name="Morgante M."/>
        </authorList>
    </citation>
    <scope>NUCLEOTIDE SEQUENCE</scope>
    <source>
        <strain evidence="7">cv. Clemenules</strain>
    </source>
</reference>
<feature type="transmembrane region" description="Helical" evidence="4">
    <location>
        <begin position="178"/>
        <end position="200"/>
    </location>
</feature>
<dbReference type="GO" id="GO:0045010">
    <property type="term" value="P:actin nucleation"/>
    <property type="evidence" value="ECO:0007669"/>
    <property type="project" value="InterPro"/>
</dbReference>
<feature type="compositionally biased region" description="Pro residues" evidence="3">
    <location>
        <begin position="380"/>
        <end position="389"/>
    </location>
</feature>
<dbReference type="InParanoid" id="V4SKF0"/>
<dbReference type="InterPro" id="IPR027643">
    <property type="entry name" value="Formin-like_plant"/>
</dbReference>
<dbReference type="FunCoup" id="V4SKF0">
    <property type="interactions" value="605"/>
</dbReference>
<feature type="region of interest" description="Disordered" evidence="3">
    <location>
        <begin position="330"/>
        <end position="521"/>
    </location>
</feature>
<gene>
    <name evidence="6" type="ORF">CICLE_v10024805mg</name>
</gene>
<evidence type="ECO:0000256" key="4">
    <source>
        <dbReference type="SAM" id="Phobius"/>
    </source>
</evidence>
<organism evidence="6 7">
    <name type="scientific">Citrus clementina</name>
    <name type="common">Clementine</name>
    <name type="synonym">Citrus deliciosa x Citrus sinensis</name>
    <dbReference type="NCBI Taxonomy" id="85681"/>
    <lineage>
        <taxon>Eukaryota</taxon>
        <taxon>Viridiplantae</taxon>
        <taxon>Streptophyta</taxon>
        <taxon>Embryophyta</taxon>
        <taxon>Tracheophyta</taxon>
        <taxon>Spermatophyta</taxon>
        <taxon>Magnoliopsida</taxon>
        <taxon>eudicotyledons</taxon>
        <taxon>Gunneridae</taxon>
        <taxon>Pentapetalae</taxon>
        <taxon>rosids</taxon>
        <taxon>malvids</taxon>
        <taxon>Sapindales</taxon>
        <taxon>Rutaceae</taxon>
        <taxon>Aurantioideae</taxon>
        <taxon>Citrus</taxon>
    </lineage>
</organism>
<evidence type="ECO:0000256" key="1">
    <source>
        <dbReference type="ARBA" id="ARBA00025793"/>
    </source>
</evidence>
<feature type="compositionally biased region" description="Basic and acidic residues" evidence="3">
    <location>
        <begin position="507"/>
        <end position="521"/>
    </location>
</feature>
<name>V4SKF0_CITCL</name>
<feature type="compositionally biased region" description="Low complexity" evidence="3">
    <location>
        <begin position="428"/>
        <end position="438"/>
    </location>
</feature>
<feature type="compositionally biased region" description="Polar residues" evidence="3">
    <location>
        <begin position="281"/>
        <end position="295"/>
    </location>
</feature>
<keyword evidence="4" id="KW-0812">Transmembrane</keyword>
<dbReference type="eggNOG" id="KOG1922">
    <property type="taxonomic scope" value="Eukaryota"/>
</dbReference>
<feature type="compositionally biased region" description="Pro residues" evidence="3">
    <location>
        <begin position="444"/>
        <end position="454"/>
    </location>
</feature>
<keyword evidence="4" id="KW-0472">Membrane</keyword>
<dbReference type="AlphaFoldDB" id="V4SKF0"/>
<dbReference type="InterPro" id="IPR015425">
    <property type="entry name" value="FH2_Formin"/>
</dbReference>
<feature type="compositionally biased region" description="Pro residues" evidence="3">
    <location>
        <begin position="105"/>
        <end position="127"/>
    </location>
</feature>
<dbReference type="GO" id="GO:0051015">
    <property type="term" value="F:actin filament binding"/>
    <property type="evidence" value="ECO:0007669"/>
    <property type="project" value="InterPro"/>
</dbReference>
<dbReference type="InterPro" id="IPR042201">
    <property type="entry name" value="FH2_Formin_sf"/>
</dbReference>
<dbReference type="EMBL" id="KI536925">
    <property type="protein sequence ID" value="ESR39320.1"/>
    <property type="molecule type" value="Genomic_DNA"/>
</dbReference>
<protein>
    <recommendedName>
        <fullName evidence="2">Formin-like protein</fullName>
    </recommendedName>
</protein>
<feature type="compositionally biased region" description="Low complexity" evidence="3">
    <location>
        <begin position="151"/>
        <end position="171"/>
    </location>
</feature>
<feature type="domain" description="FH2" evidence="5">
    <location>
        <begin position="511"/>
        <end position="933"/>
    </location>
</feature>
<feature type="compositionally biased region" description="Basic and acidic residues" evidence="3">
    <location>
        <begin position="256"/>
        <end position="269"/>
    </location>
</feature>
<keyword evidence="7" id="KW-1185">Reference proteome</keyword>
<dbReference type="Gramene" id="ESR39320">
    <property type="protein sequence ID" value="ESR39320"/>
    <property type="gene ID" value="CICLE_v10024805mg"/>
</dbReference>
<dbReference type="Proteomes" id="UP000030687">
    <property type="component" value="Unassembled WGS sequence"/>
</dbReference>
<dbReference type="STRING" id="85681.V4SKF0"/>
<keyword evidence="4" id="KW-1133">Transmembrane helix</keyword>
<evidence type="ECO:0000313" key="7">
    <source>
        <dbReference type="Proteomes" id="UP000030687"/>
    </source>
</evidence>
<dbReference type="PANTHER" id="PTHR23213">
    <property type="entry name" value="FORMIN-RELATED"/>
    <property type="match status" value="1"/>
</dbReference>
<evidence type="ECO:0000259" key="5">
    <source>
        <dbReference type="PROSITE" id="PS51444"/>
    </source>
</evidence>
<feature type="compositionally biased region" description="Polar residues" evidence="3">
    <location>
        <begin position="306"/>
        <end position="315"/>
    </location>
</feature>
<dbReference type="SMART" id="SM00498">
    <property type="entry name" value="FH2"/>
    <property type="match status" value="1"/>
</dbReference>
<dbReference type="PROSITE" id="PS51444">
    <property type="entry name" value="FH2"/>
    <property type="match status" value="1"/>
</dbReference>
<evidence type="ECO:0000313" key="6">
    <source>
        <dbReference type="EMBL" id="ESR39320.1"/>
    </source>
</evidence>
<evidence type="ECO:0000256" key="2">
    <source>
        <dbReference type="RuleBase" id="RU361260"/>
    </source>
</evidence>
<feature type="compositionally biased region" description="Basic and acidic residues" evidence="3">
    <location>
        <begin position="394"/>
        <end position="405"/>
    </location>
</feature>